<evidence type="ECO:0000256" key="4">
    <source>
        <dbReference type="PROSITE-ProRule" id="PRU00433"/>
    </source>
</evidence>
<evidence type="ECO:0000313" key="8">
    <source>
        <dbReference type="Proteomes" id="UP001623232"/>
    </source>
</evidence>
<evidence type="ECO:0000256" key="5">
    <source>
        <dbReference type="SAM" id="SignalP"/>
    </source>
</evidence>
<protein>
    <submittedName>
        <fullName evidence="7">Cytochrome c</fullName>
    </submittedName>
</protein>
<dbReference type="InterPro" id="IPR036909">
    <property type="entry name" value="Cyt_c-like_dom_sf"/>
</dbReference>
<feature type="chain" id="PRO_5047393099" evidence="5">
    <location>
        <begin position="18"/>
        <end position="143"/>
    </location>
</feature>
<evidence type="ECO:0000256" key="1">
    <source>
        <dbReference type="ARBA" id="ARBA00022617"/>
    </source>
</evidence>
<feature type="domain" description="Cytochrome c" evidence="6">
    <location>
        <begin position="51"/>
        <end position="137"/>
    </location>
</feature>
<keyword evidence="5" id="KW-0732">Signal</keyword>
<evidence type="ECO:0000256" key="2">
    <source>
        <dbReference type="ARBA" id="ARBA00022723"/>
    </source>
</evidence>
<evidence type="ECO:0000259" key="6">
    <source>
        <dbReference type="PROSITE" id="PS51007"/>
    </source>
</evidence>
<sequence length="143" mass="14783">MNPKIITLGICAGAAVAAFVFLKTGAPEHTAAIPVVAGDAMVAVQIPPLEGTAAIGQSIFENTCAACHGENAAGIQNVAPPLVHIIYEPGHHGDEAFQRAVAGGVKSHHWQFGDMPPVVGLTRGDVAMVIDYVRALQRANGIE</sequence>
<gene>
    <name evidence="7" type="ORF">QEZ52_18730</name>
</gene>
<evidence type="ECO:0000313" key="7">
    <source>
        <dbReference type="EMBL" id="WZK88614.1"/>
    </source>
</evidence>
<evidence type="ECO:0000256" key="3">
    <source>
        <dbReference type="ARBA" id="ARBA00023004"/>
    </source>
</evidence>
<dbReference type="SUPFAM" id="SSF46626">
    <property type="entry name" value="Cytochrome c"/>
    <property type="match status" value="1"/>
</dbReference>
<dbReference type="Proteomes" id="UP001623232">
    <property type="component" value="Chromosome"/>
</dbReference>
<dbReference type="InterPro" id="IPR009056">
    <property type="entry name" value="Cyt_c-like_dom"/>
</dbReference>
<feature type="signal peptide" evidence="5">
    <location>
        <begin position="1"/>
        <end position="17"/>
    </location>
</feature>
<accession>A0ABZ2XTD5</accession>
<keyword evidence="8" id="KW-1185">Reference proteome</keyword>
<keyword evidence="1 4" id="KW-0349">Heme</keyword>
<dbReference type="RefSeq" id="WP_406646057.1">
    <property type="nucleotide sequence ID" value="NZ_CP123584.1"/>
</dbReference>
<dbReference type="EMBL" id="CP123584">
    <property type="protein sequence ID" value="WZK88614.1"/>
    <property type="molecule type" value="Genomic_DNA"/>
</dbReference>
<keyword evidence="3 4" id="KW-0408">Iron</keyword>
<name>A0ABZ2XTD5_9RHOB</name>
<organism evidence="7 8">
    <name type="scientific">Aliisedimentitalea scapharcae</name>
    <dbReference type="NCBI Taxonomy" id="1524259"/>
    <lineage>
        <taxon>Bacteria</taxon>
        <taxon>Pseudomonadati</taxon>
        <taxon>Pseudomonadota</taxon>
        <taxon>Alphaproteobacteria</taxon>
        <taxon>Rhodobacterales</taxon>
        <taxon>Roseobacteraceae</taxon>
        <taxon>Aliisedimentitalea</taxon>
    </lineage>
</organism>
<keyword evidence="2 4" id="KW-0479">Metal-binding</keyword>
<dbReference type="Pfam" id="PF00034">
    <property type="entry name" value="Cytochrom_C"/>
    <property type="match status" value="1"/>
</dbReference>
<dbReference type="PROSITE" id="PS51007">
    <property type="entry name" value="CYTC"/>
    <property type="match status" value="1"/>
</dbReference>
<dbReference type="Gene3D" id="1.10.760.10">
    <property type="entry name" value="Cytochrome c-like domain"/>
    <property type="match status" value="1"/>
</dbReference>
<proteinExistence type="predicted"/>
<reference evidence="7 8" key="1">
    <citation type="submission" date="2023-04" db="EMBL/GenBank/DDBJ databases">
        <title>Complete genome sequence of Alisedimentitalea scapharcae.</title>
        <authorList>
            <person name="Rong J.-C."/>
            <person name="Yi M.-L."/>
            <person name="Zhao Q."/>
        </authorList>
    </citation>
    <scope>NUCLEOTIDE SEQUENCE [LARGE SCALE GENOMIC DNA]</scope>
    <source>
        <strain evidence="7 8">KCTC 42119</strain>
    </source>
</reference>